<evidence type="ECO:0000313" key="2">
    <source>
        <dbReference type="EMBL" id="MFC7185889.1"/>
    </source>
</evidence>
<dbReference type="EMBL" id="JBHSZZ010000013">
    <property type="protein sequence ID" value="MFC7185889.1"/>
    <property type="molecule type" value="Genomic_DNA"/>
</dbReference>
<dbReference type="Proteomes" id="UP001596390">
    <property type="component" value="Unassembled WGS sequence"/>
</dbReference>
<protein>
    <recommendedName>
        <fullName evidence="4">Twin-arginine translocation signal domain-containing protein</fullName>
    </recommendedName>
</protein>
<dbReference type="RefSeq" id="WP_267662870.1">
    <property type="nucleotide sequence ID" value="NZ_JAODIX010000013.1"/>
</dbReference>
<dbReference type="AlphaFoldDB" id="A0ABD5Y991"/>
<feature type="region of interest" description="Disordered" evidence="1">
    <location>
        <begin position="173"/>
        <end position="201"/>
    </location>
</feature>
<accession>A0ABD5Y991</accession>
<organism evidence="2 3">
    <name type="scientific">Halorubrum yunnanense</name>
    <dbReference type="NCBI Taxonomy" id="1526162"/>
    <lineage>
        <taxon>Archaea</taxon>
        <taxon>Methanobacteriati</taxon>
        <taxon>Methanobacteriota</taxon>
        <taxon>Stenosarchaea group</taxon>
        <taxon>Halobacteria</taxon>
        <taxon>Halobacteriales</taxon>
        <taxon>Haloferacaceae</taxon>
        <taxon>Halorubrum</taxon>
    </lineage>
</organism>
<comment type="caution">
    <text evidence="2">The sequence shown here is derived from an EMBL/GenBank/DDBJ whole genome shotgun (WGS) entry which is preliminary data.</text>
</comment>
<sequence>MDPNEHGRNDGFDVANINRRKLLRGVSAASVIGVLGPIPRRLRVSRKLRIINPVSRSSTAAKGDVRQVRVVAEDATDDRESAECRFEEETDTDPITVDGFDSKDGADCEPISVEWSVADGYGATEVIAYGGKDCVSAEDPYPDQPFEPGLENPGGGTAAISNLQFCAEESETVELPVPDPHPSGYPRRRRVGVRSLAVGNE</sequence>
<gene>
    <name evidence="2" type="ORF">ACFQMK_03095</name>
</gene>
<evidence type="ECO:0000313" key="3">
    <source>
        <dbReference type="Proteomes" id="UP001596390"/>
    </source>
</evidence>
<name>A0ABD5Y991_9EURY</name>
<evidence type="ECO:0000256" key="1">
    <source>
        <dbReference type="SAM" id="MobiDB-lite"/>
    </source>
</evidence>
<evidence type="ECO:0008006" key="4">
    <source>
        <dbReference type="Google" id="ProtNLM"/>
    </source>
</evidence>
<keyword evidence="3" id="KW-1185">Reference proteome</keyword>
<proteinExistence type="predicted"/>
<reference evidence="2 3" key="1">
    <citation type="journal article" date="2019" name="Int. J. Syst. Evol. Microbiol.">
        <title>The Global Catalogue of Microorganisms (GCM) 10K type strain sequencing project: providing services to taxonomists for standard genome sequencing and annotation.</title>
        <authorList>
            <consortium name="The Broad Institute Genomics Platform"/>
            <consortium name="The Broad Institute Genome Sequencing Center for Infectious Disease"/>
            <person name="Wu L."/>
            <person name="Ma J."/>
        </authorList>
    </citation>
    <scope>NUCLEOTIDE SEQUENCE [LARGE SCALE GENOMIC DNA]</scope>
    <source>
        <strain evidence="2 3">Q85</strain>
    </source>
</reference>